<proteinExistence type="predicted"/>
<keyword evidence="1" id="KW-0479">Metal-binding</keyword>
<evidence type="ECO:0000259" key="2">
    <source>
        <dbReference type="PROSITE" id="PS50158"/>
    </source>
</evidence>
<dbReference type="PANTHER" id="PTHR47481:SF14">
    <property type="entry name" value="RETROTRANSPOSON COPIA-LIKE N-TERMINAL DOMAIN-CONTAINING PROTEIN"/>
    <property type="match status" value="1"/>
</dbReference>
<dbReference type="EMBL" id="LBMM01007962">
    <property type="protein sequence ID" value="KMQ89263.1"/>
    <property type="molecule type" value="Genomic_DNA"/>
</dbReference>
<dbReference type="PaxDb" id="67767-A0A0J7KFQ6"/>
<dbReference type="PROSITE" id="PS50158">
    <property type="entry name" value="ZF_CCHC"/>
    <property type="match status" value="1"/>
</dbReference>
<evidence type="ECO:0000313" key="3">
    <source>
        <dbReference type="EMBL" id="KMQ89263.1"/>
    </source>
</evidence>
<dbReference type="Proteomes" id="UP000036403">
    <property type="component" value="Unassembled WGS sequence"/>
</dbReference>
<dbReference type="InterPro" id="IPR036875">
    <property type="entry name" value="Znf_CCHC_sf"/>
</dbReference>
<keyword evidence="1" id="KW-0863">Zinc-finger</keyword>
<accession>A0A0J7KFQ6</accession>
<reference evidence="3 4" key="1">
    <citation type="submission" date="2015-04" db="EMBL/GenBank/DDBJ databases">
        <title>Lasius niger genome sequencing.</title>
        <authorList>
            <person name="Konorov E.A."/>
            <person name="Nikitin M.A."/>
            <person name="Kirill M.V."/>
            <person name="Chang P."/>
        </authorList>
    </citation>
    <scope>NUCLEOTIDE SEQUENCE [LARGE SCALE GENOMIC DNA]</scope>
    <source>
        <tissue evidence="3">Whole</tissue>
    </source>
</reference>
<dbReference type="GO" id="GO:0008270">
    <property type="term" value="F:zinc ion binding"/>
    <property type="evidence" value="ECO:0007669"/>
    <property type="project" value="UniProtKB-KW"/>
</dbReference>
<dbReference type="Gene3D" id="4.10.60.10">
    <property type="entry name" value="Zinc finger, CCHC-type"/>
    <property type="match status" value="1"/>
</dbReference>
<gene>
    <name evidence="3" type="ORF">RF55_11124</name>
</gene>
<evidence type="ECO:0000313" key="4">
    <source>
        <dbReference type="Proteomes" id="UP000036403"/>
    </source>
</evidence>
<name>A0A0J7KFQ6_LASNI</name>
<protein>
    <submittedName>
        <fullName evidence="3">Rna-dependent dna polymerase</fullName>
    </submittedName>
</protein>
<dbReference type="Pfam" id="PF14223">
    <property type="entry name" value="Retrotran_gag_2"/>
    <property type="match status" value="1"/>
</dbReference>
<dbReference type="Pfam" id="PF22936">
    <property type="entry name" value="Pol_BBD"/>
    <property type="match status" value="1"/>
</dbReference>
<sequence length="333" mass="38335">MASHEAKTETHIAKLSDCNYRAWKTEIKWYLKGKSILEYALGTVTLAESATEAERKVFRTNDDKAMAAIGLHIEPNQQIHIEECNNAHEAWSALERIHQPINRVRIMLLKREFYHIKMKDSETMSSYVARTKIATAYLKQAGSEVKDEDLAYVILAGLPNTYENLNTALASLPDDRFTSSEVIRVLLAEYDRRRSRTDDNASELMEALQNDKKSKSHKTDKVSNTSAATKTTVCFNCKKTSHYARNCRSKSGNKQNQHYKNSKKDLDAFLVSLNNLDVEESWLLDSGCTHHVCKRRDWFQNFQEIEEETITQQQILRSKEVPNYMRKAWATSC</sequence>
<dbReference type="AlphaFoldDB" id="A0A0J7KFQ6"/>
<feature type="domain" description="CCHC-type" evidence="2">
    <location>
        <begin position="234"/>
        <end position="249"/>
    </location>
</feature>
<evidence type="ECO:0000256" key="1">
    <source>
        <dbReference type="PROSITE-ProRule" id="PRU00047"/>
    </source>
</evidence>
<dbReference type="STRING" id="67767.A0A0J7KFQ6"/>
<dbReference type="PANTHER" id="PTHR47481">
    <property type="match status" value="1"/>
</dbReference>
<dbReference type="OrthoDB" id="7616520at2759"/>
<dbReference type="SMART" id="SM00343">
    <property type="entry name" value="ZnF_C2HC"/>
    <property type="match status" value="1"/>
</dbReference>
<keyword evidence="1" id="KW-0862">Zinc</keyword>
<dbReference type="InterPro" id="IPR054722">
    <property type="entry name" value="PolX-like_BBD"/>
</dbReference>
<dbReference type="GO" id="GO:0003676">
    <property type="term" value="F:nucleic acid binding"/>
    <property type="evidence" value="ECO:0007669"/>
    <property type="project" value="InterPro"/>
</dbReference>
<comment type="caution">
    <text evidence="3">The sequence shown here is derived from an EMBL/GenBank/DDBJ whole genome shotgun (WGS) entry which is preliminary data.</text>
</comment>
<organism evidence="3 4">
    <name type="scientific">Lasius niger</name>
    <name type="common">Black garden ant</name>
    <dbReference type="NCBI Taxonomy" id="67767"/>
    <lineage>
        <taxon>Eukaryota</taxon>
        <taxon>Metazoa</taxon>
        <taxon>Ecdysozoa</taxon>
        <taxon>Arthropoda</taxon>
        <taxon>Hexapoda</taxon>
        <taxon>Insecta</taxon>
        <taxon>Pterygota</taxon>
        <taxon>Neoptera</taxon>
        <taxon>Endopterygota</taxon>
        <taxon>Hymenoptera</taxon>
        <taxon>Apocrita</taxon>
        <taxon>Aculeata</taxon>
        <taxon>Formicoidea</taxon>
        <taxon>Formicidae</taxon>
        <taxon>Formicinae</taxon>
        <taxon>Lasius</taxon>
        <taxon>Lasius</taxon>
    </lineage>
</organism>
<dbReference type="SUPFAM" id="SSF57756">
    <property type="entry name" value="Retrovirus zinc finger-like domains"/>
    <property type="match status" value="1"/>
</dbReference>
<keyword evidence="4" id="KW-1185">Reference proteome</keyword>
<dbReference type="InterPro" id="IPR001878">
    <property type="entry name" value="Znf_CCHC"/>
</dbReference>